<dbReference type="SUPFAM" id="SSF49785">
    <property type="entry name" value="Galactose-binding domain-like"/>
    <property type="match status" value="1"/>
</dbReference>
<dbReference type="InterPro" id="IPR050469">
    <property type="entry name" value="Diguanylate_Cyclase"/>
</dbReference>
<evidence type="ECO:0000256" key="1">
    <source>
        <dbReference type="ARBA" id="ARBA00012528"/>
    </source>
</evidence>
<dbReference type="EC" id="2.7.7.65" evidence="1"/>
<dbReference type="GO" id="GO:0052621">
    <property type="term" value="F:diguanylate cyclase activity"/>
    <property type="evidence" value="ECO:0007669"/>
    <property type="project" value="UniProtKB-EC"/>
</dbReference>
<dbReference type="InterPro" id="IPR029787">
    <property type="entry name" value="Nucleotide_cyclase"/>
</dbReference>
<dbReference type="InterPro" id="IPR000160">
    <property type="entry name" value="GGDEF_dom"/>
</dbReference>
<feature type="compositionally biased region" description="Basic and acidic residues" evidence="3">
    <location>
        <begin position="454"/>
        <end position="465"/>
    </location>
</feature>
<dbReference type="AlphaFoldDB" id="A0A9X2C0I0"/>
<evidence type="ECO:0000313" key="7">
    <source>
        <dbReference type="Proteomes" id="UP001139353"/>
    </source>
</evidence>
<evidence type="ECO:0000256" key="2">
    <source>
        <dbReference type="ARBA" id="ARBA00034247"/>
    </source>
</evidence>
<dbReference type="Pfam" id="PF00990">
    <property type="entry name" value="GGDEF"/>
    <property type="match status" value="1"/>
</dbReference>
<keyword evidence="4" id="KW-1133">Transmembrane helix</keyword>
<dbReference type="EMBL" id="JAJLJH010000001">
    <property type="protein sequence ID" value="MCK9684769.1"/>
    <property type="molecule type" value="Genomic_DNA"/>
</dbReference>
<dbReference type="PROSITE" id="PS50887">
    <property type="entry name" value="GGDEF"/>
    <property type="match status" value="1"/>
</dbReference>
<dbReference type="Gene3D" id="3.30.70.270">
    <property type="match status" value="1"/>
</dbReference>
<feature type="domain" description="GGDEF" evidence="5">
    <location>
        <begin position="304"/>
        <end position="433"/>
    </location>
</feature>
<reference evidence="6" key="1">
    <citation type="submission" date="2021-11" db="EMBL/GenBank/DDBJ databases">
        <title>BS-T2-15 a new species belonging to the Comamonadaceae family isolated from the soil of a French oak forest.</title>
        <authorList>
            <person name="Mieszkin S."/>
            <person name="Alain K."/>
        </authorList>
    </citation>
    <scope>NUCLEOTIDE SEQUENCE</scope>
    <source>
        <strain evidence="6">BS-T2-15</strain>
    </source>
</reference>
<dbReference type="PANTHER" id="PTHR45138">
    <property type="entry name" value="REGULATORY COMPONENTS OF SENSORY TRANSDUCTION SYSTEM"/>
    <property type="match status" value="1"/>
</dbReference>
<evidence type="ECO:0000256" key="4">
    <source>
        <dbReference type="SAM" id="Phobius"/>
    </source>
</evidence>
<accession>A0A9X2C0I0</accession>
<name>A0A9X2C0I0_9BURK</name>
<feature type="region of interest" description="Disordered" evidence="3">
    <location>
        <begin position="422"/>
        <end position="465"/>
    </location>
</feature>
<dbReference type="FunFam" id="3.30.70.270:FF:000001">
    <property type="entry name" value="Diguanylate cyclase domain protein"/>
    <property type="match status" value="1"/>
</dbReference>
<evidence type="ECO:0000259" key="5">
    <source>
        <dbReference type="PROSITE" id="PS50887"/>
    </source>
</evidence>
<keyword evidence="4" id="KW-0472">Membrane</keyword>
<sequence>MHARVLRRLLIVLLALTGIALLWNEFGMTTTMVIDVHSPYQVVALDDRDNPGGRSTASTSHAGSVLGLDCDLRTGYEWPFCELQVEFAKAPRGIDLSRYDSLRLWVTASGPEPQQRVRVYMRNFDAAYSKPGVAESQKVNQLTYEPSVYPRGYEVPLSRLTVAQWWIDEHPMTLDLEAPDFRNVTGIAFSTGPRVEPGLHTIHVERIELTGKLISTSTFRLGVIVAWMVSVIVWLVVDGLLKRNQLRLSAASQHSLQRLNESLRLETRSLAEIARTDPLTGALNRKGLADELMRIVRLGEGQTFPMTLVFIDIDHFKRVNDTLGHDTGDQVIRGLAQLVRSAVQRDDLFARWGGEEFLLVFRDTPGDKGRVIAERLRERIATATWPEGLHVTCSFGVAEWHRGEDLNEGIKRADEAMYRAKQEGRDRVEIELEDDSPGSLRSPPPRDSAGSLRAAERSPAGHEHG</sequence>
<dbReference type="PANTHER" id="PTHR45138:SF9">
    <property type="entry name" value="DIGUANYLATE CYCLASE DGCM-RELATED"/>
    <property type="match status" value="1"/>
</dbReference>
<dbReference type="InterPro" id="IPR043128">
    <property type="entry name" value="Rev_trsase/Diguanyl_cyclase"/>
</dbReference>
<evidence type="ECO:0000313" key="6">
    <source>
        <dbReference type="EMBL" id="MCK9684769.1"/>
    </source>
</evidence>
<protein>
    <recommendedName>
        <fullName evidence="1">diguanylate cyclase</fullName>
        <ecNumber evidence="1">2.7.7.65</ecNumber>
    </recommendedName>
</protein>
<keyword evidence="7" id="KW-1185">Reference proteome</keyword>
<proteinExistence type="predicted"/>
<dbReference type="Proteomes" id="UP001139353">
    <property type="component" value="Unassembled WGS sequence"/>
</dbReference>
<comment type="catalytic activity">
    <reaction evidence="2">
        <text>2 GTP = 3',3'-c-di-GMP + 2 diphosphate</text>
        <dbReference type="Rhea" id="RHEA:24898"/>
        <dbReference type="ChEBI" id="CHEBI:33019"/>
        <dbReference type="ChEBI" id="CHEBI:37565"/>
        <dbReference type="ChEBI" id="CHEBI:58805"/>
        <dbReference type="EC" id="2.7.7.65"/>
    </reaction>
</comment>
<gene>
    <name evidence="6" type="ORF">LPC04_03510</name>
</gene>
<organism evidence="6 7">
    <name type="scientific">Scleromatobacter humisilvae</name>
    <dbReference type="NCBI Taxonomy" id="2897159"/>
    <lineage>
        <taxon>Bacteria</taxon>
        <taxon>Pseudomonadati</taxon>
        <taxon>Pseudomonadota</taxon>
        <taxon>Betaproteobacteria</taxon>
        <taxon>Burkholderiales</taxon>
        <taxon>Sphaerotilaceae</taxon>
        <taxon>Scleromatobacter</taxon>
    </lineage>
</organism>
<dbReference type="RefSeq" id="WP_275680792.1">
    <property type="nucleotide sequence ID" value="NZ_JAJLJH010000001.1"/>
</dbReference>
<dbReference type="SUPFAM" id="SSF55073">
    <property type="entry name" value="Nucleotide cyclase"/>
    <property type="match status" value="1"/>
</dbReference>
<dbReference type="InterPro" id="IPR008979">
    <property type="entry name" value="Galactose-bd-like_sf"/>
</dbReference>
<keyword evidence="4" id="KW-0812">Transmembrane</keyword>
<comment type="caution">
    <text evidence="6">The sequence shown here is derived from an EMBL/GenBank/DDBJ whole genome shotgun (WGS) entry which is preliminary data.</text>
</comment>
<dbReference type="SMART" id="SM00267">
    <property type="entry name" value="GGDEF"/>
    <property type="match status" value="1"/>
</dbReference>
<dbReference type="CDD" id="cd01949">
    <property type="entry name" value="GGDEF"/>
    <property type="match status" value="1"/>
</dbReference>
<dbReference type="NCBIfam" id="TIGR00254">
    <property type="entry name" value="GGDEF"/>
    <property type="match status" value="1"/>
</dbReference>
<evidence type="ECO:0000256" key="3">
    <source>
        <dbReference type="SAM" id="MobiDB-lite"/>
    </source>
</evidence>
<feature type="transmembrane region" description="Helical" evidence="4">
    <location>
        <begin position="219"/>
        <end position="237"/>
    </location>
</feature>